<sequence length="114" mass="12452">MSMSMETWKKRKRRRDRSAVCGGDVGDVGGAETVCCDWRRSEPHRPKALVTNAGADQLGGGAGLLPDWVAPSGPFLKWAVSIRFRWDLVTASNGAVKSLVRDKRSMLRCAVCCS</sequence>
<accession>A0A0J7AZ12</accession>
<dbReference type="EMBL" id="DS028094">
    <property type="protein sequence ID" value="KMP02722.1"/>
    <property type="molecule type" value="Genomic_DNA"/>
</dbReference>
<name>A0A0J7AZ12_COCIT</name>
<dbReference type="Proteomes" id="UP000054565">
    <property type="component" value="Unassembled WGS sequence"/>
</dbReference>
<reference evidence="2" key="1">
    <citation type="journal article" date="2010" name="Genome Res.">
        <title>Population genomic sequencing of Coccidioides fungi reveals recent hybridization and transposon control.</title>
        <authorList>
            <person name="Neafsey D.E."/>
            <person name="Barker B.M."/>
            <person name="Sharpton T.J."/>
            <person name="Stajich J.E."/>
            <person name="Park D.J."/>
            <person name="Whiston E."/>
            <person name="Hung C.-Y."/>
            <person name="McMahan C."/>
            <person name="White J."/>
            <person name="Sykes S."/>
            <person name="Heiman D."/>
            <person name="Young S."/>
            <person name="Zeng Q."/>
            <person name="Abouelleil A."/>
            <person name="Aftuck L."/>
            <person name="Bessette D."/>
            <person name="Brown A."/>
            <person name="FitzGerald M."/>
            <person name="Lui A."/>
            <person name="Macdonald J.P."/>
            <person name="Priest M."/>
            <person name="Orbach M.J."/>
            <person name="Galgiani J.N."/>
            <person name="Kirkland T.N."/>
            <person name="Cole G.T."/>
            <person name="Birren B.W."/>
            <person name="Henn M.R."/>
            <person name="Taylor J.W."/>
            <person name="Rounsley S.D."/>
        </authorList>
    </citation>
    <scope>NUCLEOTIDE SEQUENCE [LARGE SCALE GENOMIC DNA]</scope>
    <source>
        <strain evidence="2">RMSCC 2394</strain>
    </source>
</reference>
<proteinExistence type="predicted"/>
<protein>
    <submittedName>
        <fullName evidence="1">Uncharacterized protein</fullName>
    </submittedName>
</protein>
<gene>
    <name evidence="1" type="ORF">CIRG_02415</name>
</gene>
<evidence type="ECO:0000313" key="2">
    <source>
        <dbReference type="Proteomes" id="UP000054565"/>
    </source>
</evidence>
<dbReference type="AlphaFoldDB" id="A0A0J7AZ12"/>
<evidence type="ECO:0000313" key="1">
    <source>
        <dbReference type="EMBL" id="KMP02722.1"/>
    </source>
</evidence>
<organism evidence="1 2">
    <name type="scientific">Coccidioides immitis RMSCC 2394</name>
    <dbReference type="NCBI Taxonomy" id="404692"/>
    <lineage>
        <taxon>Eukaryota</taxon>
        <taxon>Fungi</taxon>
        <taxon>Dikarya</taxon>
        <taxon>Ascomycota</taxon>
        <taxon>Pezizomycotina</taxon>
        <taxon>Eurotiomycetes</taxon>
        <taxon>Eurotiomycetidae</taxon>
        <taxon>Onygenales</taxon>
        <taxon>Onygenaceae</taxon>
        <taxon>Coccidioides</taxon>
    </lineage>
</organism>